<feature type="transmembrane region" description="Helical" evidence="6">
    <location>
        <begin position="310"/>
        <end position="330"/>
    </location>
</feature>
<feature type="transmembrane region" description="Helical" evidence="6">
    <location>
        <begin position="38"/>
        <end position="61"/>
    </location>
</feature>
<reference evidence="9 10" key="1">
    <citation type="submission" date="2020-05" db="EMBL/GenBank/DDBJ databases">
        <authorList>
            <person name="Niu N."/>
        </authorList>
    </citation>
    <scope>NUCLEOTIDE SEQUENCE [LARGE SCALE GENOMIC DNA]</scope>
    <source>
        <strain evidence="9 10">LMG10982</strain>
    </source>
</reference>
<dbReference type="PANTHER" id="PTHR37821:SF1">
    <property type="entry name" value="AMINO ACID TRANSPORTER YUIF-RELATED"/>
    <property type="match status" value="1"/>
</dbReference>
<dbReference type="Proteomes" id="UP000541421">
    <property type="component" value="Unassembled WGS sequence"/>
</dbReference>
<sequence>MAAIYGGLVALSVPINAVVLCILLMVAFCLLRIPVAVAIVLAALLGGLHAGMDFSAVLAALNDNLLSGAQVGVTYVMVGAFAVALARSGLLEWWSQKIAQRLNLKGLQVQKQMKWTLFIIFIVASLLSQNLVPVHIAFIPVLIPPLLGVMNKLNIDRRAVVCILACCMSASYLLLPFGFGAIYLNDILLSNFNSIGAGLGLNGTADMAPKAMFWPVMGIIAGMLFGVFVSYRKPRVYKIVETSETSLNEVVKIKWQQLLFTLLAIVATVLCQVFFDSLFIGALIGFVILGFSGIYRWQEQDDVFTQGVRLMAEIAIIITIASGFAGVLNATGDIEPLVKSATAMFGDSKVLGVFTMLVVGLFITIGFGDSFASVPILAPIYIPLSVALGLSPLATMSMLGAAAALGDAGSPASTITLGATAGLNADGQHNHVKDSVIPAFLHANVGMLLFAFVAILYM</sequence>
<dbReference type="PANTHER" id="PTHR37821">
    <property type="entry name" value="AMINO ACID TRANSPORTER YUIF-RELATED"/>
    <property type="match status" value="1"/>
</dbReference>
<evidence type="ECO:0000313" key="9">
    <source>
        <dbReference type="EMBL" id="NOL49513.1"/>
    </source>
</evidence>
<dbReference type="GO" id="GO:0005886">
    <property type="term" value="C:plasma membrane"/>
    <property type="evidence" value="ECO:0007669"/>
    <property type="project" value="UniProtKB-SubCell"/>
</dbReference>
<keyword evidence="10" id="KW-1185">Reference proteome</keyword>
<feature type="transmembrane region" description="Helical" evidence="6">
    <location>
        <begin position="115"/>
        <end position="131"/>
    </location>
</feature>
<keyword evidence="4 6" id="KW-1133">Transmembrane helix</keyword>
<comment type="caution">
    <text evidence="9">The sequence shown here is derived from an EMBL/GenBank/DDBJ whole genome shotgun (WGS) entry which is preliminary data.</text>
</comment>
<name>A0A7Y4P581_9BURK</name>
<comment type="subcellular location">
    <subcellularLocation>
        <location evidence="1">Cell membrane</location>
        <topology evidence="1">Multi-pass membrane protein</topology>
    </subcellularLocation>
</comment>
<feature type="transmembrane region" description="Helical" evidence="6">
    <location>
        <begin position="6"/>
        <end position="31"/>
    </location>
</feature>
<feature type="transmembrane region" description="Helical" evidence="6">
    <location>
        <begin position="137"/>
        <end position="153"/>
    </location>
</feature>
<organism evidence="9 10">
    <name type="scientific">Pelistega europaea</name>
    <dbReference type="NCBI Taxonomy" id="106147"/>
    <lineage>
        <taxon>Bacteria</taxon>
        <taxon>Pseudomonadati</taxon>
        <taxon>Pseudomonadota</taxon>
        <taxon>Betaproteobacteria</taxon>
        <taxon>Burkholderiales</taxon>
        <taxon>Alcaligenaceae</taxon>
        <taxon>Pelistega</taxon>
    </lineage>
</organism>
<feature type="transmembrane region" description="Helical" evidence="6">
    <location>
        <begin position="281"/>
        <end position="298"/>
    </location>
</feature>
<gene>
    <name evidence="9" type="ORF">HKX40_05105</name>
</gene>
<dbReference type="Pfam" id="PF03553">
    <property type="entry name" value="Na_H_antiporter"/>
    <property type="match status" value="1"/>
</dbReference>
<proteinExistence type="predicted"/>
<feature type="transmembrane region" description="Helical" evidence="6">
    <location>
        <begin position="73"/>
        <end position="94"/>
    </location>
</feature>
<dbReference type="InterPro" id="IPR018461">
    <property type="entry name" value="Na/H_Antiport_NhaC-like_C"/>
</dbReference>
<keyword evidence="2" id="KW-1003">Cell membrane</keyword>
<feature type="transmembrane region" description="Helical" evidence="6">
    <location>
        <begin position="436"/>
        <end position="457"/>
    </location>
</feature>
<dbReference type="AlphaFoldDB" id="A0A7Y4P581"/>
<evidence type="ECO:0000256" key="2">
    <source>
        <dbReference type="ARBA" id="ARBA00022475"/>
    </source>
</evidence>
<accession>A0A7Y4P581</accession>
<protein>
    <submittedName>
        <fullName evidence="9">TRAP transporter large permease subunit</fullName>
    </submittedName>
</protein>
<feature type="transmembrane region" description="Helical" evidence="6">
    <location>
        <begin position="258"/>
        <end position="275"/>
    </location>
</feature>
<evidence type="ECO:0000259" key="8">
    <source>
        <dbReference type="Pfam" id="PF13726"/>
    </source>
</evidence>
<feature type="transmembrane region" description="Helical" evidence="6">
    <location>
        <begin position="211"/>
        <end position="231"/>
    </location>
</feature>
<evidence type="ECO:0000256" key="3">
    <source>
        <dbReference type="ARBA" id="ARBA00022692"/>
    </source>
</evidence>
<dbReference type="InterPro" id="IPR052576">
    <property type="entry name" value="AA_Transporter-Related"/>
</dbReference>
<evidence type="ECO:0000259" key="7">
    <source>
        <dbReference type="Pfam" id="PF03553"/>
    </source>
</evidence>
<feature type="transmembrane region" description="Helical" evidence="6">
    <location>
        <begin position="160"/>
        <end position="184"/>
    </location>
</feature>
<keyword evidence="5 6" id="KW-0472">Membrane</keyword>
<evidence type="ECO:0000256" key="4">
    <source>
        <dbReference type="ARBA" id="ARBA00022989"/>
    </source>
</evidence>
<keyword evidence="3 6" id="KW-0812">Transmembrane</keyword>
<evidence type="ECO:0000256" key="1">
    <source>
        <dbReference type="ARBA" id="ARBA00004651"/>
    </source>
</evidence>
<feature type="domain" description="Na+/H+ antiporter NhaC-like C-terminal" evidence="7">
    <location>
        <begin position="170"/>
        <end position="450"/>
    </location>
</feature>
<dbReference type="EMBL" id="JABGBO010000004">
    <property type="protein sequence ID" value="NOL49513.1"/>
    <property type="molecule type" value="Genomic_DNA"/>
</dbReference>
<feature type="transmembrane region" description="Helical" evidence="6">
    <location>
        <begin position="350"/>
        <end position="368"/>
    </location>
</feature>
<feature type="domain" description="Putative Na+/H+ antiporter N-terminal" evidence="8">
    <location>
        <begin position="16"/>
        <end position="100"/>
    </location>
</feature>
<evidence type="ECO:0000256" key="5">
    <source>
        <dbReference type="ARBA" id="ARBA00023136"/>
    </source>
</evidence>
<dbReference type="Pfam" id="PF13726">
    <property type="entry name" value="Na_H_antiport_2"/>
    <property type="match status" value="1"/>
</dbReference>
<evidence type="ECO:0000313" key="10">
    <source>
        <dbReference type="Proteomes" id="UP000541421"/>
    </source>
</evidence>
<dbReference type="InterPro" id="IPR032813">
    <property type="entry name" value="Na_H_antiport_N"/>
</dbReference>
<evidence type="ECO:0000256" key="6">
    <source>
        <dbReference type="SAM" id="Phobius"/>
    </source>
</evidence>
<feature type="transmembrane region" description="Helical" evidence="6">
    <location>
        <begin position="380"/>
        <end position="405"/>
    </location>
</feature>